<dbReference type="FunFam" id="3.40.50.10810:FF:000042">
    <property type="entry name" value="SNF2 family helicase-like protein"/>
    <property type="match status" value="1"/>
</dbReference>
<comment type="caution">
    <text evidence="18">The sequence shown here is derived from an EMBL/GenBank/DDBJ whole genome shotgun (WGS) entry which is preliminary data.</text>
</comment>
<sequence>MPVGQESGGDAEAGECLSTSCESGPSTSAEACLLAATRRGAPLLHIDRHQIPAVEPSAQALELQGLGVDVYDQAVLEQGVLQQVDSAMHEASRVAQVADAEKEYQSVLDDLMSCTTSLKQINKIIEQLSPQAATNRDVNRKLDSVKRQKYNKEQQLKKITAKQKRLQAILGGAGAQVELDPASLEEEDAEPGPSCFGSMLMPAQEAAWEELIRTGQMTPFGTPAPQKQEKKPRKIMLNEVSGFEKYLADQAQLSFERKKRGANRRVARKNMVVSESSAGPNETKPDQRNQGLCQADKRLKKHIRKLQKRALQFQGKVGLPRGKKPLEPAVRLEAEEDTEGEQSGSFPSDGEEEEQEEEEEVANLSSDDISYELKPLRKGQKRQKKTPVREVDDDFVPSSGEEDEALEARGGGRKVARCPDDGNEDYYKQRLRRWNQLRLQEKEQRPKLDDDSEESDAEFDEGFRVPGFLFKKLFKYQQTGVRWLWELHCQQAGGILGDEMGLGKTIQIIAFLAGSGDSDHIKQAVKDSFEGLGPTMIVCPTTVMHQWVKEFHTWWPPFRVAILHETGSYAHKKDMLIRDIVRCHGVLITSYSYIRLMQDDISRHDWHYVILDEGHKIRNPNAAVTLACKQFRTPHRIILSGSPMQNNLRELWSLFDFIFPGKLGTLPVFMEQFSVPITMGGYSNASPVQVKTAYKCACVLRDTINPYLLRRMKSDVKMSLSLPDKNEQVLFCRLTDEQHTVYQNFIDSKEVYGILNGENQSVQERELITPESTLLLSTVGQCEKIAGNGPCRTRTPMRSIGETRATGIFSGLVALRKICNHPDLFSGGPKNLSGLPEDELEEDQFGYWKRSGKMIVVESLLKIWHKQGQRVLLFSQSRQMLHILEVFLRAHKYSYLKMDGTTTIASRQPLITKYNEDTSIFVFLLTTRVGGIGVNLTGANRVIIYDPDWNPSTDTQARERAWRIGQKKQVTVYRLLTAGTIEEKIYHRQIFKQFLTNRVLKDPKQRRFFKSNDLYELFTLSSPDASQSTETSAIFAGTGSDVQTPKCHFKKKTPPAPETGPKCKKVSVSDTSANGAILTQEKSKSMGAAEIATCRASGPLKSDCHPSVSRTSSVVAVGDKTGAGSELDQLLVMSGDGKCSDFPTVDQTSGPSGEASTSEKQGPSYKGECCQVQPEPVCRSERMEGLFYKHKSKRKHDVAKEETPEKCLQSKQKSKHAKHCRDAKFEGTRVPHLVKKRRYHQQNSEQASEAEERSSDDYVLEKLFKKSVGVHSVVKHDAIMDGANPDYVLVEAEASRVAQDALKALKFSRQQCLGAASGVPTWTGHRGVSGAPAGMKNRFGKKRNSNLPVQRPSSQTEKCQNTVKKEGKASTPEHFSGREDGTSLSGAPSSSSLLARMRARNHLILPERLESNSGHLAEAAALLPSSTEHDDLLVEMRNFIAFQAQVDGQASTQEILQEFESKLSAVQSCVFRELLRNLCNFHRTPGGEGIWKLKPEYC</sequence>
<feature type="compositionally biased region" description="Polar residues" evidence="15">
    <location>
        <begin position="1145"/>
        <end position="1161"/>
    </location>
</feature>
<feature type="region of interest" description="Disordered" evidence="15">
    <location>
        <begin position="1236"/>
        <end position="1255"/>
    </location>
</feature>
<dbReference type="GO" id="GO:0006283">
    <property type="term" value="P:transcription-coupled nucleotide-excision repair"/>
    <property type="evidence" value="ECO:0007669"/>
    <property type="project" value="TreeGrafter"/>
</dbReference>
<feature type="compositionally biased region" description="Basic residues" evidence="15">
    <location>
        <begin position="376"/>
        <end position="386"/>
    </location>
</feature>
<keyword evidence="8" id="KW-0238">DNA-binding</keyword>
<evidence type="ECO:0000256" key="9">
    <source>
        <dbReference type="ARBA" id="ARBA00023204"/>
    </source>
</evidence>
<feature type="compositionally biased region" description="Polar residues" evidence="15">
    <location>
        <begin position="17"/>
        <end position="26"/>
    </location>
</feature>
<dbReference type="EMBL" id="JAATJU010022565">
    <property type="protein sequence ID" value="KAH0510254.1"/>
    <property type="molecule type" value="Genomic_DNA"/>
</dbReference>
<feature type="region of interest" description="Disordered" evidence="15">
    <location>
        <begin position="1045"/>
        <end position="1067"/>
    </location>
</feature>
<evidence type="ECO:0000313" key="19">
    <source>
        <dbReference type="Proteomes" id="UP000710432"/>
    </source>
</evidence>
<feature type="compositionally biased region" description="Basic and acidic residues" evidence="15">
    <location>
        <begin position="324"/>
        <end position="333"/>
    </location>
</feature>
<keyword evidence="9" id="KW-0234">DNA repair</keyword>
<dbReference type="GO" id="GO:0005524">
    <property type="term" value="F:ATP binding"/>
    <property type="evidence" value="ECO:0007669"/>
    <property type="project" value="UniProtKB-KW"/>
</dbReference>
<dbReference type="SMART" id="SM00487">
    <property type="entry name" value="DEXDc"/>
    <property type="match status" value="1"/>
</dbReference>
<feature type="compositionally biased region" description="Polar residues" evidence="15">
    <location>
        <begin position="1345"/>
        <end position="1362"/>
    </location>
</feature>
<dbReference type="PROSITE" id="PS51194">
    <property type="entry name" value="HELICASE_CTER"/>
    <property type="match status" value="1"/>
</dbReference>
<feature type="region of interest" description="Disordered" evidence="15">
    <location>
        <begin position="1141"/>
        <end position="1168"/>
    </location>
</feature>
<evidence type="ECO:0000256" key="6">
    <source>
        <dbReference type="ARBA" id="ARBA00022806"/>
    </source>
</evidence>
<dbReference type="InterPro" id="IPR050496">
    <property type="entry name" value="SNF2_RAD54_helicase_repair"/>
</dbReference>
<dbReference type="Gene3D" id="3.40.50.10810">
    <property type="entry name" value="Tandem AAA-ATPase domain"/>
    <property type="match status" value="1"/>
</dbReference>
<feature type="region of interest" description="Disordered" evidence="15">
    <location>
        <begin position="1"/>
        <end position="26"/>
    </location>
</feature>
<keyword evidence="5" id="KW-0378">Hydrolase</keyword>
<keyword evidence="10" id="KW-0539">Nucleus</keyword>
<evidence type="ECO:0000256" key="4">
    <source>
        <dbReference type="ARBA" id="ARBA00022763"/>
    </source>
</evidence>
<feature type="domain" description="Helicase ATP-binding" evidence="16">
    <location>
        <begin position="485"/>
        <end position="661"/>
    </location>
</feature>
<proteinExistence type="inferred from homology"/>
<gene>
    <name evidence="18" type="ORF">LTLLF_156135</name>
</gene>
<dbReference type="PANTHER" id="PTHR45629:SF7">
    <property type="entry name" value="DNA EXCISION REPAIR PROTEIN ERCC-6-RELATED"/>
    <property type="match status" value="1"/>
</dbReference>
<dbReference type="InterPro" id="IPR014001">
    <property type="entry name" value="Helicase_ATP-bd"/>
</dbReference>
<dbReference type="SUPFAM" id="SSF52540">
    <property type="entry name" value="P-loop containing nucleoside triphosphate hydrolases"/>
    <property type="match status" value="2"/>
</dbReference>
<feature type="region of interest" description="Disordered" evidence="15">
    <location>
        <begin position="1191"/>
        <end position="1213"/>
    </location>
</feature>
<evidence type="ECO:0000256" key="7">
    <source>
        <dbReference type="ARBA" id="ARBA00022840"/>
    </source>
</evidence>
<accession>A0A8J6GFA4</accession>
<dbReference type="Gene3D" id="3.40.50.300">
    <property type="entry name" value="P-loop containing nucleotide triphosphate hydrolases"/>
    <property type="match status" value="1"/>
</dbReference>
<keyword evidence="14" id="KW-0175">Coiled coil</keyword>
<feature type="region of interest" description="Disordered" evidence="15">
    <location>
        <begin position="259"/>
        <end position="292"/>
    </location>
</feature>
<evidence type="ECO:0000259" key="16">
    <source>
        <dbReference type="PROSITE" id="PS51192"/>
    </source>
</evidence>
<feature type="compositionally biased region" description="Acidic residues" evidence="15">
    <location>
        <begin position="349"/>
        <end position="361"/>
    </location>
</feature>
<dbReference type="InterPro" id="IPR058951">
    <property type="entry name" value="WHD_Rad26_CSB-like"/>
</dbReference>
<evidence type="ECO:0000256" key="12">
    <source>
        <dbReference type="ARBA" id="ARBA00076356"/>
    </source>
</evidence>
<dbReference type="GO" id="GO:0008094">
    <property type="term" value="F:ATP-dependent activity, acting on DNA"/>
    <property type="evidence" value="ECO:0007669"/>
    <property type="project" value="TreeGrafter"/>
</dbReference>
<comment type="similarity">
    <text evidence="2">Belongs to the SNF2/RAD54 helicase family.</text>
</comment>
<feature type="compositionally biased region" description="Acidic residues" evidence="15">
    <location>
        <begin position="391"/>
        <end position="405"/>
    </location>
</feature>
<evidence type="ECO:0000256" key="15">
    <source>
        <dbReference type="SAM" id="MobiDB-lite"/>
    </source>
</evidence>
<evidence type="ECO:0000256" key="10">
    <source>
        <dbReference type="ARBA" id="ARBA00023242"/>
    </source>
</evidence>
<dbReference type="InterPro" id="IPR038718">
    <property type="entry name" value="SNF2-like_sf"/>
</dbReference>
<evidence type="ECO:0000256" key="2">
    <source>
        <dbReference type="ARBA" id="ARBA00007025"/>
    </source>
</evidence>
<feature type="region of interest" description="Disordered" evidence="15">
    <location>
        <begin position="314"/>
        <end position="421"/>
    </location>
</feature>
<feature type="coiled-coil region" evidence="14">
    <location>
        <begin position="135"/>
        <end position="162"/>
    </location>
</feature>
<dbReference type="FunFam" id="3.40.50.300:FF:000863">
    <property type="entry name" value="DNA excision repair protein ERCC-6"/>
    <property type="match status" value="1"/>
</dbReference>
<keyword evidence="6" id="KW-0347">Helicase</keyword>
<comment type="subcellular location">
    <subcellularLocation>
        <location evidence="1">Nucleus</location>
    </subcellularLocation>
</comment>
<evidence type="ECO:0000256" key="11">
    <source>
        <dbReference type="ARBA" id="ARBA00071998"/>
    </source>
</evidence>
<feature type="compositionally biased region" description="Basic residues" evidence="15">
    <location>
        <begin position="259"/>
        <end position="268"/>
    </location>
</feature>
<evidence type="ECO:0000256" key="3">
    <source>
        <dbReference type="ARBA" id="ARBA00022741"/>
    </source>
</evidence>
<protein>
    <recommendedName>
        <fullName evidence="11">DNA excision repair protein ERCC-6</fullName>
    </recommendedName>
    <alternativeName>
        <fullName evidence="12">ATP-dependent helicase ERCC6</fullName>
    </alternativeName>
    <alternativeName>
        <fullName evidence="13">Cockayne syndrome protein CSB</fullName>
    </alternativeName>
</protein>
<keyword evidence="4" id="KW-0227">DNA damage</keyword>
<evidence type="ECO:0000256" key="1">
    <source>
        <dbReference type="ARBA" id="ARBA00004123"/>
    </source>
</evidence>
<dbReference type="CDD" id="cd22254">
    <property type="entry name" value="CSB_WHD"/>
    <property type="match status" value="1"/>
</dbReference>
<dbReference type="Proteomes" id="UP000710432">
    <property type="component" value="Unassembled WGS sequence"/>
</dbReference>
<dbReference type="InterPro" id="IPR001650">
    <property type="entry name" value="Helicase_C-like"/>
</dbReference>
<dbReference type="Pfam" id="PF00176">
    <property type="entry name" value="SNF2-rel_dom"/>
    <property type="match status" value="1"/>
</dbReference>
<feature type="domain" description="Helicase C-terminal" evidence="17">
    <location>
        <begin position="856"/>
        <end position="1015"/>
    </location>
</feature>
<evidence type="ECO:0000256" key="5">
    <source>
        <dbReference type="ARBA" id="ARBA00022801"/>
    </source>
</evidence>
<dbReference type="InterPro" id="IPR000330">
    <property type="entry name" value="SNF2_N"/>
</dbReference>
<evidence type="ECO:0000256" key="14">
    <source>
        <dbReference type="SAM" id="Coils"/>
    </source>
</evidence>
<dbReference type="CDD" id="cd18000">
    <property type="entry name" value="DEXHc_ERCC6"/>
    <property type="match status" value="1"/>
</dbReference>
<name>A0A8J6GFA4_MICOH</name>
<dbReference type="SMART" id="SM00490">
    <property type="entry name" value="HELICc"/>
    <property type="match status" value="1"/>
</dbReference>
<keyword evidence="7" id="KW-0067">ATP-binding</keyword>
<dbReference type="CDD" id="cd18793">
    <property type="entry name" value="SF2_C_SNF"/>
    <property type="match status" value="1"/>
</dbReference>
<evidence type="ECO:0000256" key="8">
    <source>
        <dbReference type="ARBA" id="ARBA00023125"/>
    </source>
</evidence>
<dbReference type="Pfam" id="PF25875">
    <property type="entry name" value="WHD_Rad26_CSB"/>
    <property type="match status" value="1"/>
</dbReference>
<dbReference type="PANTHER" id="PTHR45629">
    <property type="entry name" value="SNF2/RAD54 FAMILY MEMBER"/>
    <property type="match status" value="1"/>
</dbReference>
<dbReference type="InterPro" id="IPR059240">
    <property type="entry name" value="cc_ERCC-6_N"/>
</dbReference>
<reference evidence="18" key="1">
    <citation type="submission" date="2020-03" db="EMBL/GenBank/DDBJ databases">
        <title>Studies in the Genomics of Life Span.</title>
        <authorList>
            <person name="Glass D."/>
        </authorList>
    </citation>
    <scope>NUCLEOTIDE SEQUENCE</scope>
    <source>
        <strain evidence="18">LTLLF</strain>
        <tissue evidence="18">Muscle</tissue>
    </source>
</reference>
<evidence type="ECO:0000256" key="13">
    <source>
        <dbReference type="ARBA" id="ARBA00079118"/>
    </source>
</evidence>
<dbReference type="GO" id="GO:0005634">
    <property type="term" value="C:nucleus"/>
    <property type="evidence" value="ECO:0007669"/>
    <property type="project" value="UniProtKB-SubCell"/>
</dbReference>
<dbReference type="GO" id="GO:0016787">
    <property type="term" value="F:hydrolase activity"/>
    <property type="evidence" value="ECO:0007669"/>
    <property type="project" value="UniProtKB-KW"/>
</dbReference>
<dbReference type="InterPro" id="IPR027417">
    <property type="entry name" value="P-loop_NTPase"/>
</dbReference>
<dbReference type="GO" id="GO:0004386">
    <property type="term" value="F:helicase activity"/>
    <property type="evidence" value="ECO:0007669"/>
    <property type="project" value="UniProtKB-KW"/>
</dbReference>
<feature type="region of interest" description="Disordered" evidence="15">
    <location>
        <begin position="1324"/>
        <end position="1391"/>
    </location>
</feature>
<dbReference type="InterPro" id="IPR049730">
    <property type="entry name" value="SNF2/RAD54-like_C"/>
</dbReference>
<evidence type="ECO:0000259" key="17">
    <source>
        <dbReference type="PROSITE" id="PS51194"/>
    </source>
</evidence>
<keyword evidence="3" id="KW-0547">Nucleotide-binding</keyword>
<evidence type="ECO:0000313" key="18">
    <source>
        <dbReference type="EMBL" id="KAH0510254.1"/>
    </source>
</evidence>
<dbReference type="CDD" id="cd21397">
    <property type="entry name" value="cc_ERCC-6_N"/>
    <property type="match status" value="1"/>
</dbReference>
<dbReference type="PROSITE" id="PS51192">
    <property type="entry name" value="HELICASE_ATP_BIND_1"/>
    <property type="match status" value="1"/>
</dbReference>
<dbReference type="Pfam" id="PF00271">
    <property type="entry name" value="Helicase_C"/>
    <property type="match status" value="1"/>
</dbReference>
<organism evidence="18 19">
    <name type="scientific">Microtus ochrogaster</name>
    <name type="common">Prairie vole</name>
    <dbReference type="NCBI Taxonomy" id="79684"/>
    <lineage>
        <taxon>Eukaryota</taxon>
        <taxon>Metazoa</taxon>
        <taxon>Chordata</taxon>
        <taxon>Craniata</taxon>
        <taxon>Vertebrata</taxon>
        <taxon>Euteleostomi</taxon>
        <taxon>Mammalia</taxon>
        <taxon>Eutheria</taxon>
        <taxon>Euarchontoglires</taxon>
        <taxon>Glires</taxon>
        <taxon>Rodentia</taxon>
        <taxon>Myomorpha</taxon>
        <taxon>Muroidea</taxon>
        <taxon>Cricetidae</taxon>
        <taxon>Arvicolinae</taxon>
        <taxon>Microtus</taxon>
    </lineage>
</organism>